<organism evidence="7 8">
    <name type="scientific">Actinomadura barringtoniae</name>
    <dbReference type="NCBI Taxonomy" id="1427535"/>
    <lineage>
        <taxon>Bacteria</taxon>
        <taxon>Bacillati</taxon>
        <taxon>Actinomycetota</taxon>
        <taxon>Actinomycetes</taxon>
        <taxon>Streptosporangiales</taxon>
        <taxon>Thermomonosporaceae</taxon>
        <taxon>Actinomadura</taxon>
    </lineage>
</organism>
<evidence type="ECO:0000256" key="5">
    <source>
        <dbReference type="ARBA" id="ARBA00023157"/>
    </source>
</evidence>
<reference evidence="7" key="1">
    <citation type="submission" date="2021-03" db="EMBL/GenBank/DDBJ databases">
        <authorList>
            <person name="Kanchanasin P."/>
            <person name="Saeng-In P."/>
            <person name="Phongsopitanun W."/>
            <person name="Yuki M."/>
            <person name="Kudo T."/>
            <person name="Ohkuma M."/>
            <person name="Tanasupawat S."/>
        </authorList>
    </citation>
    <scope>NUCLEOTIDE SEQUENCE</scope>
    <source>
        <strain evidence="7">GKU 128</strain>
    </source>
</reference>
<keyword evidence="5" id="KW-1015">Disulfide bond</keyword>
<evidence type="ECO:0000256" key="3">
    <source>
        <dbReference type="ARBA" id="ARBA00023022"/>
    </source>
</evidence>
<keyword evidence="6" id="KW-0472">Membrane</keyword>
<dbReference type="Gene3D" id="2.60.40.230">
    <property type="entry name" value="Neocarzinostatin-like"/>
    <property type="match status" value="1"/>
</dbReference>
<dbReference type="GO" id="GO:0042742">
    <property type="term" value="P:defense response to bacterium"/>
    <property type="evidence" value="ECO:0007669"/>
    <property type="project" value="UniProtKB-KW"/>
</dbReference>
<evidence type="ECO:0000256" key="6">
    <source>
        <dbReference type="SAM" id="Phobius"/>
    </source>
</evidence>
<keyword evidence="8" id="KW-1185">Reference proteome</keyword>
<keyword evidence="2" id="KW-0929">Antimicrobial</keyword>
<evidence type="ECO:0000256" key="1">
    <source>
        <dbReference type="ARBA" id="ARBA00010648"/>
    </source>
</evidence>
<comment type="caution">
    <text evidence="7">The sequence shown here is derived from an EMBL/GenBank/DDBJ whole genome shotgun (WGS) entry which is preliminary data.</text>
</comment>
<evidence type="ECO:0000256" key="2">
    <source>
        <dbReference type="ARBA" id="ARBA00022529"/>
    </source>
</evidence>
<dbReference type="Proteomes" id="UP000669179">
    <property type="component" value="Unassembled WGS sequence"/>
</dbReference>
<dbReference type="EMBL" id="JAGEOJ010000004">
    <property type="protein sequence ID" value="MBO2447854.1"/>
    <property type="molecule type" value="Genomic_DNA"/>
</dbReference>
<keyword evidence="6" id="KW-0812">Transmembrane</keyword>
<gene>
    <name evidence="7" type="ORF">J4573_12190</name>
</gene>
<sequence>MVIGTVAAALVAAGLGAGTAGPALQVSQVADLAEGQQITVAGSGYRPGLQSVAVGLCREGYTNGLKDCDLGGGATFVNIDAKGRFSGVRLKARSKFNGIDCTARQCVIGAAPLPTSNPPAVVNANTAVVRVGFKGSTFTGGTTPAPAATTAAPSGGGGGPSTVLWAVTAGAVVVGGATIAARQRRR</sequence>
<dbReference type="InterPro" id="IPR027273">
    <property type="entry name" value="Neocarzinostatin-like"/>
</dbReference>
<keyword evidence="4" id="KW-0238">DNA-binding</keyword>
<dbReference type="SUPFAM" id="SSF49319">
    <property type="entry name" value="Actinoxanthin-like"/>
    <property type="match status" value="1"/>
</dbReference>
<name>A0A939PDU1_9ACTN</name>
<dbReference type="Pfam" id="PF00960">
    <property type="entry name" value="Neocarzinostat"/>
    <property type="match status" value="1"/>
</dbReference>
<dbReference type="GO" id="GO:0003677">
    <property type="term" value="F:DNA binding"/>
    <property type="evidence" value="ECO:0007669"/>
    <property type="project" value="UniProtKB-KW"/>
</dbReference>
<evidence type="ECO:0000313" key="7">
    <source>
        <dbReference type="EMBL" id="MBO2447854.1"/>
    </source>
</evidence>
<evidence type="ECO:0008006" key="9">
    <source>
        <dbReference type="Google" id="ProtNLM"/>
    </source>
</evidence>
<keyword evidence="3" id="KW-0044">Antibiotic</keyword>
<keyword evidence="6" id="KW-1133">Transmembrane helix</keyword>
<evidence type="ECO:0000256" key="4">
    <source>
        <dbReference type="ARBA" id="ARBA00023125"/>
    </source>
</evidence>
<evidence type="ECO:0000313" key="8">
    <source>
        <dbReference type="Proteomes" id="UP000669179"/>
    </source>
</evidence>
<feature type="transmembrane region" description="Helical" evidence="6">
    <location>
        <begin position="163"/>
        <end position="181"/>
    </location>
</feature>
<proteinExistence type="inferred from homology"/>
<accession>A0A939PDU1</accession>
<dbReference type="InterPro" id="IPR002186">
    <property type="entry name" value="Neocarzinostatin_fam"/>
</dbReference>
<protein>
    <recommendedName>
        <fullName evidence="9">Neocarzinostatin</fullName>
    </recommendedName>
</protein>
<comment type="similarity">
    <text evidence="1">Belongs to the neocarzinostatin family.</text>
</comment>
<dbReference type="AlphaFoldDB" id="A0A939PDU1"/>
<dbReference type="RefSeq" id="WP_208255478.1">
    <property type="nucleotide sequence ID" value="NZ_JAGEOJ010000004.1"/>
</dbReference>